<evidence type="ECO:0000313" key="1">
    <source>
        <dbReference type="EMBL" id="KAI4820926.1"/>
    </source>
</evidence>
<accession>A0ACB9X4X3</accession>
<keyword evidence="2" id="KW-1185">Reference proteome</keyword>
<proteinExistence type="predicted"/>
<dbReference type="Proteomes" id="UP001057452">
    <property type="component" value="Chromosome 9"/>
</dbReference>
<feature type="non-terminal residue" evidence="1">
    <location>
        <position position="1"/>
    </location>
</feature>
<reference evidence="1" key="1">
    <citation type="submission" date="2022-05" db="EMBL/GenBank/DDBJ databases">
        <title>Chromosome-level genome of Chaenocephalus aceratus.</title>
        <authorList>
            <person name="Park H."/>
        </authorList>
    </citation>
    <scope>NUCLEOTIDE SEQUENCE</scope>
    <source>
        <strain evidence="1">KU_202001</strain>
    </source>
</reference>
<organism evidence="1 2">
    <name type="scientific">Chaenocephalus aceratus</name>
    <name type="common">Blackfin icefish</name>
    <name type="synonym">Chaenichthys aceratus</name>
    <dbReference type="NCBI Taxonomy" id="36190"/>
    <lineage>
        <taxon>Eukaryota</taxon>
        <taxon>Metazoa</taxon>
        <taxon>Chordata</taxon>
        <taxon>Craniata</taxon>
        <taxon>Vertebrata</taxon>
        <taxon>Euteleostomi</taxon>
        <taxon>Actinopterygii</taxon>
        <taxon>Neopterygii</taxon>
        <taxon>Teleostei</taxon>
        <taxon>Neoteleostei</taxon>
        <taxon>Acanthomorphata</taxon>
        <taxon>Eupercaria</taxon>
        <taxon>Perciformes</taxon>
        <taxon>Notothenioidei</taxon>
        <taxon>Channichthyidae</taxon>
        <taxon>Chaenocephalus</taxon>
    </lineage>
</organism>
<dbReference type="EMBL" id="CM043793">
    <property type="protein sequence ID" value="KAI4820926.1"/>
    <property type="molecule type" value="Genomic_DNA"/>
</dbReference>
<comment type="caution">
    <text evidence="1">The sequence shown here is derived from an EMBL/GenBank/DDBJ whole genome shotgun (WGS) entry which is preliminary data.</text>
</comment>
<name>A0ACB9X4X3_CHAAC</name>
<feature type="non-terminal residue" evidence="1">
    <location>
        <position position="65"/>
    </location>
</feature>
<evidence type="ECO:0000313" key="2">
    <source>
        <dbReference type="Proteomes" id="UP001057452"/>
    </source>
</evidence>
<sequence>DDDGVDEPDDARHSLGLRGGPCGNASVAEASDGTSEDDNTLLSTSLEPKYFSQSIHQDTEDSDDG</sequence>
<protein>
    <submittedName>
        <fullName evidence="1">Uncharacterized protein</fullName>
    </submittedName>
</protein>
<gene>
    <name evidence="1" type="ORF">KUCAC02_028884</name>
</gene>